<organism evidence="1">
    <name type="scientific">gut metagenome</name>
    <dbReference type="NCBI Taxonomy" id="749906"/>
    <lineage>
        <taxon>unclassified sequences</taxon>
        <taxon>metagenomes</taxon>
        <taxon>organismal metagenomes</taxon>
    </lineage>
</organism>
<name>J9GPG6_9ZZZZ</name>
<reference evidence="1" key="1">
    <citation type="journal article" date="2012" name="PLoS ONE">
        <title>Gene sets for utilization of primary and secondary nutrition supplies in the distal gut of endangered iberian lynx.</title>
        <authorList>
            <person name="Alcaide M."/>
            <person name="Messina E."/>
            <person name="Richter M."/>
            <person name="Bargiela R."/>
            <person name="Peplies J."/>
            <person name="Huws S.A."/>
            <person name="Newbold C.J."/>
            <person name="Golyshin P.N."/>
            <person name="Simon M.A."/>
            <person name="Lopez G."/>
            <person name="Yakimov M.M."/>
            <person name="Ferrer M."/>
        </authorList>
    </citation>
    <scope>NUCLEOTIDE SEQUENCE</scope>
</reference>
<gene>
    <name evidence="1" type="ORF">EVA_02289</name>
</gene>
<proteinExistence type="predicted"/>
<dbReference type="EMBL" id="AMCI01000355">
    <property type="protein sequence ID" value="EJX09604.1"/>
    <property type="molecule type" value="Genomic_DNA"/>
</dbReference>
<comment type="caution">
    <text evidence="1">The sequence shown here is derived from an EMBL/GenBank/DDBJ whole genome shotgun (WGS) entry which is preliminary data.</text>
</comment>
<evidence type="ECO:0000313" key="1">
    <source>
        <dbReference type="EMBL" id="EJX09604.1"/>
    </source>
</evidence>
<dbReference type="AlphaFoldDB" id="J9GPG6"/>
<protein>
    <submittedName>
        <fullName evidence="1">Uncharacterized protein</fullName>
    </submittedName>
</protein>
<sequence length="80" mass="9299">MKPRLKAIVFSLRVSFWGTTVRLFPRWPLSIRKNGKRSAPNCSLTRRIRLRSKIRRPNALPCSGLRLLRPASPITGYRVR</sequence>
<accession>J9GPG6</accession>